<protein>
    <submittedName>
        <fullName evidence="3">Uncharacterized protein</fullName>
    </submittedName>
</protein>
<organism evidence="3 4">
    <name type="scientific">Araneus ventricosus</name>
    <name type="common">Orbweaver spider</name>
    <name type="synonym">Epeira ventricosa</name>
    <dbReference type="NCBI Taxonomy" id="182803"/>
    <lineage>
        <taxon>Eukaryota</taxon>
        <taxon>Metazoa</taxon>
        <taxon>Ecdysozoa</taxon>
        <taxon>Arthropoda</taxon>
        <taxon>Chelicerata</taxon>
        <taxon>Arachnida</taxon>
        <taxon>Araneae</taxon>
        <taxon>Araneomorphae</taxon>
        <taxon>Entelegynae</taxon>
        <taxon>Araneoidea</taxon>
        <taxon>Araneidae</taxon>
        <taxon>Araneus</taxon>
    </lineage>
</organism>
<evidence type="ECO:0000313" key="4">
    <source>
        <dbReference type="Proteomes" id="UP000499080"/>
    </source>
</evidence>
<dbReference type="EMBL" id="BGPR01000793">
    <property type="protein sequence ID" value="GBM35772.1"/>
    <property type="molecule type" value="Genomic_DNA"/>
</dbReference>
<name>A0A4Y2F2J6_ARAVE</name>
<feature type="compositionally biased region" description="Basic and acidic residues" evidence="1">
    <location>
        <begin position="44"/>
        <end position="54"/>
    </location>
</feature>
<evidence type="ECO:0000313" key="3">
    <source>
        <dbReference type="EMBL" id="GBM35772.1"/>
    </source>
</evidence>
<dbReference type="Proteomes" id="UP000499080">
    <property type="component" value="Unassembled WGS sequence"/>
</dbReference>
<evidence type="ECO:0000256" key="2">
    <source>
        <dbReference type="SAM" id="SignalP"/>
    </source>
</evidence>
<accession>A0A4Y2F2J6</accession>
<evidence type="ECO:0000256" key="1">
    <source>
        <dbReference type="SAM" id="MobiDB-lite"/>
    </source>
</evidence>
<comment type="caution">
    <text evidence="3">The sequence shown here is derived from an EMBL/GenBank/DDBJ whole genome shotgun (WGS) entry which is preliminary data.</text>
</comment>
<dbReference type="AlphaFoldDB" id="A0A4Y2F2J6"/>
<sequence>MKLFFCLALFSLSSAEPLFRFPLHRNKSVRHHLEQVGNPIEVDLPSRKSDDSAPFREPLSINPDDNSSRTMRDPTRPDLLPSGPRNTLLNLDTSIGHLNPQRMKIIEDIRDALLHVVEKSSPPPLTPMDLLTAL</sequence>
<reference evidence="3 4" key="1">
    <citation type="journal article" date="2019" name="Sci. Rep.">
        <title>Orb-weaving spider Araneus ventricosus genome elucidates the spidroin gene catalogue.</title>
        <authorList>
            <person name="Kono N."/>
            <person name="Nakamura H."/>
            <person name="Ohtoshi R."/>
            <person name="Moran D.A.P."/>
            <person name="Shinohara A."/>
            <person name="Yoshida Y."/>
            <person name="Fujiwara M."/>
            <person name="Mori M."/>
            <person name="Tomita M."/>
            <person name="Arakawa K."/>
        </authorList>
    </citation>
    <scope>NUCLEOTIDE SEQUENCE [LARGE SCALE GENOMIC DNA]</scope>
</reference>
<feature type="region of interest" description="Disordered" evidence="1">
    <location>
        <begin position="35"/>
        <end position="87"/>
    </location>
</feature>
<feature type="compositionally biased region" description="Basic and acidic residues" evidence="1">
    <location>
        <begin position="66"/>
        <end position="76"/>
    </location>
</feature>
<gene>
    <name evidence="3" type="ORF">AVEN_108968_1</name>
</gene>
<keyword evidence="2" id="KW-0732">Signal</keyword>
<feature type="signal peptide" evidence="2">
    <location>
        <begin position="1"/>
        <end position="15"/>
    </location>
</feature>
<proteinExistence type="predicted"/>
<keyword evidence="4" id="KW-1185">Reference proteome</keyword>
<feature type="chain" id="PRO_5021334472" evidence="2">
    <location>
        <begin position="16"/>
        <end position="134"/>
    </location>
</feature>